<organism evidence="3 4">
    <name type="scientific">Tieghemostelium lacteum</name>
    <name type="common">Slime mold</name>
    <name type="synonym">Dictyostelium lacteum</name>
    <dbReference type="NCBI Taxonomy" id="361077"/>
    <lineage>
        <taxon>Eukaryota</taxon>
        <taxon>Amoebozoa</taxon>
        <taxon>Evosea</taxon>
        <taxon>Eumycetozoa</taxon>
        <taxon>Dictyostelia</taxon>
        <taxon>Dictyosteliales</taxon>
        <taxon>Raperosteliaceae</taxon>
        <taxon>Tieghemostelium</taxon>
    </lineage>
</organism>
<protein>
    <submittedName>
        <fullName evidence="3">Putative mediator complex subunit 19</fullName>
    </submittedName>
</protein>
<evidence type="ECO:0000313" key="3">
    <source>
        <dbReference type="EMBL" id="KYR00184.1"/>
    </source>
</evidence>
<name>A0A152A1V0_TIELA</name>
<feature type="region of interest" description="Disordered" evidence="2">
    <location>
        <begin position="277"/>
        <end position="344"/>
    </location>
</feature>
<feature type="compositionally biased region" description="Low complexity" evidence="2">
    <location>
        <begin position="215"/>
        <end position="239"/>
    </location>
</feature>
<dbReference type="OrthoDB" id="10044050at2759"/>
<feature type="compositionally biased region" description="Polar residues" evidence="2">
    <location>
        <begin position="1"/>
        <end position="20"/>
    </location>
</feature>
<evidence type="ECO:0000256" key="2">
    <source>
        <dbReference type="SAM" id="MobiDB-lite"/>
    </source>
</evidence>
<proteinExistence type="predicted"/>
<dbReference type="Proteomes" id="UP000076078">
    <property type="component" value="Unassembled WGS sequence"/>
</dbReference>
<feature type="compositionally biased region" description="Basic residues" evidence="2">
    <location>
        <begin position="289"/>
        <end position="302"/>
    </location>
</feature>
<dbReference type="AlphaFoldDB" id="A0A152A1V0"/>
<feature type="coiled-coil region" evidence="1">
    <location>
        <begin position="52"/>
        <end position="148"/>
    </location>
</feature>
<feature type="compositionally biased region" description="Polar residues" evidence="2">
    <location>
        <begin position="328"/>
        <end position="344"/>
    </location>
</feature>
<dbReference type="InParanoid" id="A0A152A1V0"/>
<reference evidence="3 4" key="1">
    <citation type="submission" date="2015-12" db="EMBL/GenBank/DDBJ databases">
        <title>Dictyostelia acquired genes for synthesis and detection of signals that induce cell-type specialization by lateral gene transfer from prokaryotes.</title>
        <authorList>
            <person name="Gloeckner G."/>
            <person name="Schaap P."/>
        </authorList>
    </citation>
    <scope>NUCLEOTIDE SEQUENCE [LARGE SCALE GENOMIC DNA]</scope>
    <source>
        <strain evidence="3 4">TK</strain>
    </source>
</reference>
<keyword evidence="4" id="KW-1185">Reference proteome</keyword>
<dbReference type="EMBL" id="LODT01000016">
    <property type="protein sequence ID" value="KYR00184.1"/>
    <property type="molecule type" value="Genomic_DNA"/>
</dbReference>
<evidence type="ECO:0000313" key="4">
    <source>
        <dbReference type="Proteomes" id="UP000076078"/>
    </source>
</evidence>
<accession>A0A152A1V0</accession>
<feature type="region of interest" description="Disordered" evidence="2">
    <location>
        <begin position="1"/>
        <end position="24"/>
    </location>
</feature>
<feature type="region of interest" description="Disordered" evidence="2">
    <location>
        <begin position="210"/>
        <end position="239"/>
    </location>
</feature>
<sequence length="344" mass="40591">MKSTRNSMNYSSFYPNSQQNTQYTPPIYQQSYQPQQYISQPPLGDLKFGGILSGLENTLNYAQQRVDEQRQLFKSQRDNQQNIFQMEQEELNDKYDLLHEELLQQNQDAMEVQNKQSQLDMQLQIDTLKLQQRQYQEKEELLKEQEKKRIDKVFLHNTRMTIKENKTGETNLLEHFNLYQTLKDFNSKHLSSTYKSYVKHIPGDNYIKREKHSKSSSSTNNATSPQQQQQQQPQVNTQPKKLTGLSKFAEGNYPDENQQELILLPLDETQLKLAFTLQDGGYQRPDKDKKKHKKHKKKKRKNRDGQNPDSQGDEHRKKKKKKDKHPQGGNQPQPMQVENVTVEH</sequence>
<comment type="caution">
    <text evidence="3">The sequence shown here is derived from an EMBL/GenBank/DDBJ whole genome shotgun (WGS) entry which is preliminary data.</text>
</comment>
<gene>
    <name evidence="3" type="ORF">DLAC_03340</name>
</gene>
<evidence type="ECO:0000256" key="1">
    <source>
        <dbReference type="SAM" id="Coils"/>
    </source>
</evidence>
<keyword evidence="1" id="KW-0175">Coiled coil</keyword>